<proteinExistence type="predicted"/>
<evidence type="ECO:0000256" key="3">
    <source>
        <dbReference type="ARBA" id="ARBA00022692"/>
    </source>
</evidence>
<dbReference type="InterPro" id="IPR036866">
    <property type="entry name" value="RibonucZ/Hydroxyglut_hydro"/>
</dbReference>
<evidence type="ECO:0000256" key="2">
    <source>
        <dbReference type="ARBA" id="ARBA00022475"/>
    </source>
</evidence>
<comment type="caution">
    <text evidence="9">The sequence shown here is derived from an EMBL/GenBank/DDBJ whole genome shotgun (WGS) entry which is preliminary data.</text>
</comment>
<evidence type="ECO:0000256" key="6">
    <source>
        <dbReference type="SAM" id="Phobius"/>
    </source>
</evidence>
<dbReference type="Gene3D" id="3.60.15.10">
    <property type="entry name" value="Ribonuclease Z/Hydroxyacylglutathione hydrolase-like"/>
    <property type="match status" value="1"/>
</dbReference>
<keyword evidence="10" id="KW-1185">Reference proteome</keyword>
<sequence length="700" mass="80022">MSLLCFYELHKSTVTTVNQQSEVNGKAYTVLPDQVTIKANLINAQATDCQTGERVSLVYFPQSEREAQKICQCSNTMKWMISGDERPIEPATNFNQFYSQRYYHQFHIYNQVRCKQLQIEIEQEANFFQKCHILRACLYHYFESFPHPLAGYCQQLILGMKNTQTAELMKNVKRLGLLHLFCISGMHVVLLTDCLRKVLIRLHFNREDIEWLLMIVLPFYLIIGGGSVSLVRAIIMAEMGLLQRLTRLSSLDGWATSLLGGLIVDPWLLLTLGGQLSYLLSFALQVIPDNIHGFRQSLLLNLISLPSILAFVYEVHLLTFICSFLIIPVFSTFIFPAVIISALLFHYLPLFPLLINNILRGFEWLLGEISYWPGMISFGKPTTAVTWLLFFATLFLIDHYRVKPLLVLGGLYLLVFMGIHVPLSGEVTFVDIGQGDSAIIRYPVSNRVEMIDTGGKLRFGRQSVRSQSDYAMRTSVNYLKSCGISKIDTIYLSHHDVDHIGYLTTILQNFKVQKVVVPSGMERQRTLLKLVPTDSLQVPQIIPVKNDDVISKSKLYVLHPFNKGEGNNEDSMVLAGTFGQLSFMFMGDLDRHGEREIIRNYPELRVDILKLGHHGSKTSSDPRFIKQVAPQIGIISAGRQNRYGHPNQETLLTLHKNNIKAISTQQYGMIRYRYSKINGHWQTKLKGDEYRWMLPRLNNK</sequence>
<keyword evidence="5 6" id="KW-0472">Membrane</keyword>
<dbReference type="InterPro" id="IPR004477">
    <property type="entry name" value="ComEC_N"/>
</dbReference>
<dbReference type="InterPro" id="IPR001279">
    <property type="entry name" value="Metallo-B-lactamas"/>
</dbReference>
<feature type="domain" description="ComEC/Rec2-related protein" evidence="8">
    <location>
        <begin position="156"/>
        <end position="395"/>
    </location>
</feature>
<dbReference type="CDD" id="cd07731">
    <property type="entry name" value="ComA-like_MBL-fold"/>
    <property type="match status" value="1"/>
</dbReference>
<dbReference type="PANTHER" id="PTHR30619">
    <property type="entry name" value="DNA INTERNALIZATION/COMPETENCE PROTEIN COMEC/REC2"/>
    <property type="match status" value="1"/>
</dbReference>
<dbReference type="NCBIfam" id="TIGR00361">
    <property type="entry name" value="ComEC_Rec2"/>
    <property type="match status" value="1"/>
</dbReference>
<evidence type="ECO:0000259" key="8">
    <source>
        <dbReference type="Pfam" id="PF03772"/>
    </source>
</evidence>
<dbReference type="InterPro" id="IPR004797">
    <property type="entry name" value="Competence_ComEC/Rec2"/>
</dbReference>
<feature type="transmembrane region" description="Helical" evidence="6">
    <location>
        <begin position="404"/>
        <end position="423"/>
    </location>
</feature>
<dbReference type="EMBL" id="JACIUZ010000011">
    <property type="protein sequence ID" value="MBB1062319.1"/>
    <property type="molecule type" value="Genomic_DNA"/>
</dbReference>
<dbReference type="NCBIfam" id="TIGR00360">
    <property type="entry name" value="ComEC_N-term"/>
    <property type="match status" value="1"/>
</dbReference>
<dbReference type="Pfam" id="PF00753">
    <property type="entry name" value="Lactamase_B"/>
    <property type="match status" value="1"/>
</dbReference>
<keyword evidence="4 6" id="KW-1133">Transmembrane helix</keyword>
<feature type="transmembrane region" description="Helical" evidence="6">
    <location>
        <begin position="256"/>
        <end position="278"/>
    </location>
</feature>
<dbReference type="Pfam" id="PF03772">
    <property type="entry name" value="Competence"/>
    <property type="match status" value="1"/>
</dbReference>
<protein>
    <submittedName>
        <fullName evidence="9">DNA internalization-related competence protein ComEC/Rec2</fullName>
    </submittedName>
</protein>
<dbReference type="PANTHER" id="PTHR30619:SF1">
    <property type="entry name" value="RECOMBINATION PROTEIN 2"/>
    <property type="match status" value="1"/>
</dbReference>
<dbReference type="InterPro" id="IPR035681">
    <property type="entry name" value="ComA-like_MBL"/>
</dbReference>
<feature type="domain" description="Metallo-beta-lactamase" evidence="7">
    <location>
        <begin position="433"/>
        <end position="638"/>
    </location>
</feature>
<feature type="transmembrane region" description="Helical" evidence="6">
    <location>
        <begin position="211"/>
        <end position="235"/>
    </location>
</feature>
<organism evidence="9 10">
    <name type="scientific">Limosilactobacillus fastidiosus</name>
    <dbReference type="NCBI Taxonomy" id="2759855"/>
    <lineage>
        <taxon>Bacteria</taxon>
        <taxon>Bacillati</taxon>
        <taxon>Bacillota</taxon>
        <taxon>Bacilli</taxon>
        <taxon>Lactobacillales</taxon>
        <taxon>Lactobacillaceae</taxon>
        <taxon>Limosilactobacillus</taxon>
    </lineage>
</organism>
<evidence type="ECO:0000256" key="4">
    <source>
        <dbReference type="ARBA" id="ARBA00022989"/>
    </source>
</evidence>
<comment type="subcellular location">
    <subcellularLocation>
        <location evidence="1">Cell membrane</location>
        <topology evidence="1">Multi-pass membrane protein</topology>
    </subcellularLocation>
</comment>
<name>A0ABR6E544_9LACO</name>
<dbReference type="Proteomes" id="UP000544052">
    <property type="component" value="Unassembled WGS sequence"/>
</dbReference>
<keyword evidence="2" id="KW-1003">Cell membrane</keyword>
<gene>
    <name evidence="9" type="ORF">H5R64_00630</name>
</gene>
<accession>A0ABR6E544</accession>
<evidence type="ECO:0000313" key="10">
    <source>
        <dbReference type="Proteomes" id="UP000544052"/>
    </source>
</evidence>
<evidence type="ECO:0000256" key="5">
    <source>
        <dbReference type="ARBA" id="ARBA00023136"/>
    </source>
</evidence>
<evidence type="ECO:0000259" key="7">
    <source>
        <dbReference type="Pfam" id="PF00753"/>
    </source>
</evidence>
<dbReference type="SUPFAM" id="SSF56281">
    <property type="entry name" value="Metallo-hydrolase/oxidoreductase"/>
    <property type="match status" value="1"/>
</dbReference>
<feature type="transmembrane region" description="Helical" evidence="6">
    <location>
        <begin position="375"/>
        <end position="397"/>
    </location>
</feature>
<evidence type="ECO:0000313" key="9">
    <source>
        <dbReference type="EMBL" id="MBB1062319.1"/>
    </source>
</evidence>
<feature type="transmembrane region" description="Helical" evidence="6">
    <location>
        <begin position="298"/>
        <end position="326"/>
    </location>
</feature>
<evidence type="ECO:0000256" key="1">
    <source>
        <dbReference type="ARBA" id="ARBA00004651"/>
    </source>
</evidence>
<dbReference type="InterPro" id="IPR052159">
    <property type="entry name" value="Competence_DNA_uptake"/>
</dbReference>
<reference evidence="9 10" key="1">
    <citation type="submission" date="2020-07" db="EMBL/GenBank/DDBJ databases">
        <title>Description of Limosilactobacillus balticus sp. nov., Limosilactobacillus agrestis sp. nov., Limosilactobacillus albertensis sp. nov., Limosilactobacillus rudii sp. nov., Limosilactobacillus fastidiosus sp. nov., five novel Limosilactobacillus species isolated from the vertebrate gastrointestinal tract, and proposal of 6 subspecies of Limosilactobacillus reuteri adapted to the gastrointestinal tract of specific vertebrate hosts.</title>
        <authorList>
            <person name="Li F."/>
            <person name="Cheng C."/>
            <person name="Zheng J."/>
            <person name="Quevedo R.M."/>
            <person name="Li J."/>
            <person name="Roos S."/>
            <person name="Gaenzle M.G."/>
            <person name="Walter J."/>
        </authorList>
    </citation>
    <scope>NUCLEOTIDE SEQUENCE [LARGE SCALE GENOMIC DNA]</scope>
    <source>
        <strain evidence="9 10">WF-MO7-1</strain>
    </source>
</reference>
<keyword evidence="3 6" id="KW-0812">Transmembrane</keyword>